<accession>A0AAD7UMW9</accession>
<protein>
    <submittedName>
        <fullName evidence="1">Uncharacterized protein</fullName>
    </submittedName>
</protein>
<sequence>FESSGVEDAARKAEIIVGIRNDTYLNLSSKNIGDEGAAAISAGLEKNTTLRILYLKCVFPN</sequence>
<evidence type="ECO:0000313" key="1">
    <source>
        <dbReference type="EMBL" id="KAJ8612662.1"/>
    </source>
</evidence>
<keyword evidence="2" id="KW-1185">Reference proteome</keyword>
<feature type="non-terminal residue" evidence="1">
    <location>
        <position position="61"/>
    </location>
</feature>
<gene>
    <name evidence="1" type="ORF">CTAYLR_002115</name>
</gene>
<evidence type="ECO:0000313" key="2">
    <source>
        <dbReference type="Proteomes" id="UP001230188"/>
    </source>
</evidence>
<proteinExistence type="predicted"/>
<dbReference type="EMBL" id="JAQMWT010000044">
    <property type="protein sequence ID" value="KAJ8612662.1"/>
    <property type="molecule type" value="Genomic_DNA"/>
</dbReference>
<dbReference type="SUPFAM" id="SSF52047">
    <property type="entry name" value="RNI-like"/>
    <property type="match status" value="1"/>
</dbReference>
<dbReference type="Gene3D" id="3.80.10.10">
    <property type="entry name" value="Ribonuclease Inhibitor"/>
    <property type="match status" value="1"/>
</dbReference>
<dbReference type="Proteomes" id="UP001230188">
    <property type="component" value="Unassembled WGS sequence"/>
</dbReference>
<dbReference type="InterPro" id="IPR032675">
    <property type="entry name" value="LRR_dom_sf"/>
</dbReference>
<organism evidence="1 2">
    <name type="scientific">Chrysophaeum taylorii</name>
    <dbReference type="NCBI Taxonomy" id="2483200"/>
    <lineage>
        <taxon>Eukaryota</taxon>
        <taxon>Sar</taxon>
        <taxon>Stramenopiles</taxon>
        <taxon>Ochrophyta</taxon>
        <taxon>Pelagophyceae</taxon>
        <taxon>Pelagomonadales</taxon>
        <taxon>Pelagomonadaceae</taxon>
        <taxon>Chrysophaeum</taxon>
    </lineage>
</organism>
<name>A0AAD7UMW9_9STRA</name>
<comment type="caution">
    <text evidence="1">The sequence shown here is derived from an EMBL/GenBank/DDBJ whole genome shotgun (WGS) entry which is preliminary data.</text>
</comment>
<dbReference type="AlphaFoldDB" id="A0AAD7UMW9"/>
<reference evidence="1" key="1">
    <citation type="submission" date="2023-01" db="EMBL/GenBank/DDBJ databases">
        <title>Metagenome sequencing of chrysophaentin producing Chrysophaeum taylorii.</title>
        <authorList>
            <person name="Davison J."/>
            <person name="Bewley C."/>
        </authorList>
    </citation>
    <scope>NUCLEOTIDE SEQUENCE</scope>
    <source>
        <strain evidence="1">NIES-1699</strain>
    </source>
</reference>
<feature type="non-terminal residue" evidence="1">
    <location>
        <position position="1"/>
    </location>
</feature>